<comment type="similarity">
    <text evidence="2">Belongs to the RIX1/PELP1 family.</text>
</comment>
<dbReference type="Proteomes" id="UP000015453">
    <property type="component" value="Unassembled WGS sequence"/>
</dbReference>
<dbReference type="Pfam" id="PF08167">
    <property type="entry name" value="RIX1"/>
    <property type="match status" value="1"/>
</dbReference>
<evidence type="ECO:0000259" key="5">
    <source>
        <dbReference type="Pfam" id="PF08167"/>
    </source>
</evidence>
<dbReference type="AlphaFoldDB" id="S8C6G3"/>
<keyword evidence="3" id="KW-0539">Nucleus</keyword>
<keyword evidence="7" id="KW-1185">Reference proteome</keyword>
<comment type="subcellular location">
    <subcellularLocation>
        <location evidence="1">Nucleus</location>
    </subcellularLocation>
</comment>
<protein>
    <recommendedName>
        <fullName evidence="5">Pre-rRNA-processing protein RIX1 N-terminal domain-containing protein</fullName>
    </recommendedName>
</protein>
<accession>S8C6G3</accession>
<evidence type="ECO:0000256" key="4">
    <source>
        <dbReference type="SAM" id="MobiDB-lite"/>
    </source>
</evidence>
<sequence>KMLLLMMREYVPDEKRPFSDPSILSFVVSTVRTNKLLSEQASLPVQHDSIDAWKSAVDSWVHRMLGLASSNLPENCWAGICLLGFTCQECDAERFLASYSVWLHQLLSNIQDDALTLLCTLIFLFPTSVYHHYEAVEAALVSNIMYGECSGILSEKLGYALSMLPKLKGDDSSWLLMMDKILFVINNQLTDAFQGLEEEDRSAHTMRALLPAGKEAPPPLCGLTASEESRVSARRPERLLGSRTSTLILCCCNMLINSYSVEVSVPVCGLIALAERVLMVQVPSSPSSSTFMTLLKQDLIIPEIPILQLQSLTILISLIKGVGSQLLPHVSSAVRLLNGYLMRCKFFDLRGTAFSTLKGVLISMGVGVAIHISQDVINHVSADFDSSRKDDETSVLRSCITELSNGSHHRKKRKLSPSFGPDFRCQNGSSDAVVSQHSIPVSVKIACLELLEFLLIVGGSMRSERWRRGVDKLLMDAATSAPVSEAFQLAALRALVVSLVSPTRTGPSHLPLALNLFLEGMRRRGTKVSELCRRALMALEPVMHPRALPVFDDLHPGWEAPDLIHVERSRKERVDDDDDDDDDDEREFDEGEDDKPLENGVESEDHPARDPVVVVAAGCEQRAEDMVTEEMGIVGVSVENKEKSEAVEAVSAAEAASDGGVVAAEKDKDGGSAAAILDRISATLQNVGGSLVEETDDLLPDIVDGDPDSD</sequence>
<dbReference type="InterPro" id="IPR012583">
    <property type="entry name" value="RIX1_N"/>
</dbReference>
<dbReference type="GO" id="GO:0005634">
    <property type="term" value="C:nucleus"/>
    <property type="evidence" value="ECO:0007669"/>
    <property type="project" value="UniProtKB-SubCell"/>
</dbReference>
<proteinExistence type="inferred from homology"/>
<evidence type="ECO:0000313" key="6">
    <source>
        <dbReference type="EMBL" id="EPS62365.1"/>
    </source>
</evidence>
<evidence type="ECO:0000313" key="7">
    <source>
        <dbReference type="Proteomes" id="UP000015453"/>
    </source>
</evidence>
<feature type="compositionally biased region" description="Acidic residues" evidence="4">
    <location>
        <begin position="575"/>
        <end position="595"/>
    </location>
</feature>
<dbReference type="PANTHER" id="PTHR34105:SF1">
    <property type="entry name" value="PROLINE-, GLUTAMIC ACID- AND LEUCINE-RICH PROTEIN 1"/>
    <property type="match status" value="1"/>
</dbReference>
<feature type="region of interest" description="Disordered" evidence="4">
    <location>
        <begin position="569"/>
        <end position="611"/>
    </location>
</feature>
<evidence type="ECO:0000256" key="1">
    <source>
        <dbReference type="ARBA" id="ARBA00004123"/>
    </source>
</evidence>
<feature type="non-terminal residue" evidence="6">
    <location>
        <position position="1"/>
    </location>
</feature>
<dbReference type="GO" id="GO:0006364">
    <property type="term" value="P:rRNA processing"/>
    <property type="evidence" value="ECO:0007669"/>
    <property type="project" value="TreeGrafter"/>
</dbReference>
<dbReference type="OrthoDB" id="20900at2759"/>
<dbReference type="InterPro" id="IPR016024">
    <property type="entry name" value="ARM-type_fold"/>
</dbReference>
<organism evidence="6 7">
    <name type="scientific">Genlisea aurea</name>
    <dbReference type="NCBI Taxonomy" id="192259"/>
    <lineage>
        <taxon>Eukaryota</taxon>
        <taxon>Viridiplantae</taxon>
        <taxon>Streptophyta</taxon>
        <taxon>Embryophyta</taxon>
        <taxon>Tracheophyta</taxon>
        <taxon>Spermatophyta</taxon>
        <taxon>Magnoliopsida</taxon>
        <taxon>eudicotyledons</taxon>
        <taxon>Gunneridae</taxon>
        <taxon>Pentapetalae</taxon>
        <taxon>asterids</taxon>
        <taxon>lamiids</taxon>
        <taxon>Lamiales</taxon>
        <taxon>Lentibulariaceae</taxon>
        <taxon>Genlisea</taxon>
    </lineage>
</organism>
<evidence type="ECO:0000256" key="3">
    <source>
        <dbReference type="ARBA" id="ARBA00023242"/>
    </source>
</evidence>
<reference evidence="6 7" key="1">
    <citation type="journal article" date="2013" name="BMC Genomics">
        <title>The miniature genome of a carnivorous plant Genlisea aurea contains a low number of genes and short non-coding sequences.</title>
        <authorList>
            <person name="Leushkin E.V."/>
            <person name="Sutormin R.A."/>
            <person name="Nabieva E.R."/>
            <person name="Penin A.A."/>
            <person name="Kondrashov A.S."/>
            <person name="Logacheva M.D."/>
        </authorList>
    </citation>
    <scope>NUCLEOTIDE SEQUENCE [LARGE SCALE GENOMIC DNA]</scope>
</reference>
<gene>
    <name evidence="6" type="ORF">M569_12425</name>
</gene>
<comment type="caution">
    <text evidence="6">The sequence shown here is derived from an EMBL/GenBank/DDBJ whole genome shotgun (WGS) entry which is preliminary data.</text>
</comment>
<evidence type="ECO:0000256" key="2">
    <source>
        <dbReference type="ARBA" id="ARBA00010511"/>
    </source>
</evidence>
<dbReference type="SUPFAM" id="SSF48371">
    <property type="entry name" value="ARM repeat"/>
    <property type="match status" value="1"/>
</dbReference>
<dbReference type="EMBL" id="AUSU01006192">
    <property type="protein sequence ID" value="EPS62365.1"/>
    <property type="molecule type" value="Genomic_DNA"/>
</dbReference>
<feature type="domain" description="Pre-rRNA-processing protein RIX1 N-terminal" evidence="5">
    <location>
        <begin position="20"/>
        <end position="111"/>
    </location>
</feature>
<name>S8C6G3_9LAMI</name>
<dbReference type="PANTHER" id="PTHR34105">
    <property type="entry name" value="PROLINE-, GLUTAMIC ACID- AND LEUCINE-RICH PROTEIN 1"/>
    <property type="match status" value="1"/>
</dbReference>